<dbReference type="GO" id="GO:0016887">
    <property type="term" value="F:ATP hydrolysis activity"/>
    <property type="evidence" value="ECO:0007669"/>
    <property type="project" value="InterPro"/>
</dbReference>
<comment type="caution">
    <text evidence="3">The sequence shown here is derived from an EMBL/GenBank/DDBJ whole genome shotgun (WGS) entry which is preliminary data.</text>
</comment>
<protein>
    <recommendedName>
        <fullName evidence="2">AAA+ ATPase domain-containing protein</fullName>
    </recommendedName>
</protein>
<dbReference type="GO" id="GO:0005524">
    <property type="term" value="F:ATP binding"/>
    <property type="evidence" value="ECO:0007669"/>
    <property type="project" value="InterPro"/>
</dbReference>
<dbReference type="InterPro" id="IPR056599">
    <property type="entry name" value="AAA_lid_fung"/>
</dbReference>
<reference evidence="3 4" key="1">
    <citation type="submission" date="2017-05" db="EMBL/GenBank/DDBJ databases">
        <title>Draft genome sequence of Elsinoe australis.</title>
        <authorList>
            <person name="Cheng Q."/>
        </authorList>
    </citation>
    <scope>NUCLEOTIDE SEQUENCE [LARGE SCALE GENOMIC DNA]</scope>
    <source>
        <strain evidence="3 4">NL1</strain>
    </source>
</reference>
<feature type="domain" description="AAA+ ATPase" evidence="2">
    <location>
        <begin position="531"/>
        <end position="655"/>
    </location>
</feature>
<feature type="region of interest" description="Disordered" evidence="1">
    <location>
        <begin position="1"/>
        <end position="23"/>
    </location>
</feature>
<organism evidence="3 4">
    <name type="scientific">Elsinoe australis</name>
    <dbReference type="NCBI Taxonomy" id="40998"/>
    <lineage>
        <taxon>Eukaryota</taxon>
        <taxon>Fungi</taxon>
        <taxon>Dikarya</taxon>
        <taxon>Ascomycota</taxon>
        <taxon>Pezizomycotina</taxon>
        <taxon>Dothideomycetes</taxon>
        <taxon>Dothideomycetidae</taxon>
        <taxon>Myriangiales</taxon>
        <taxon>Elsinoaceae</taxon>
        <taxon>Elsinoe</taxon>
    </lineage>
</organism>
<sequence length="743" mass="84510">MDTYSDSDRASMATYQTEESSHHHAAPRLSWLRRLCGDSGSNDEDQEASRLVTNAKGKLAPITKKAEEGLLVYRDQFWDTERLKWRLEKPKQDHSNEADLQKSIIVVRQLFNDKRMPCRVEVDIKGPKLKNIFRNIFKDAKGINLAGKKITVDPNYFFWAREYLAQAKEHAEKTNDTALLTEVDTALLFIKQKWPSNDVDEMLSQGTISFDYLWAIYPPDTLVVGKHILDDVRVWRVSHHRLVELEDGTIVRMLTSQHADFDGQRTGLATSHLQIEQFPGAMPVEQLPYVPLYLHPERDQIWEKVLARTKKQFTYFKQPFKVQEQQGFGMIQYRDYQDKWVQPQRFKFHGRIMIDAAKMSAVEPDMLIPQLKSFGRKSSSASSRKTPDGRLLEVEDIVKEVEGMAQDGSTGGNVKNARSFAYEQFGWGAVFDNPSIMNSFSRGTGDKQIMEHDDLPEEQRILFSGLLYGYGFIDARWGAFSVDNLTDVRWNPAVFRSLVMEPSLKDLMYRLIKSHCNESIQIDDFIRGKGKGLVGLLYGKPGLGKTLTAEAIAETAQTPLLVVSSGNLGHTAEKICDKLAQILDLAAHWRAVLLLDEADVFLYKRGDTDLERNAIVSVFLRELEYYQGILILTTNRAETIDPAFKSRIHFGYQYPELDHKARKQIWNNFLTTATGSGEQKVVVEVDEAGLDRLAELDYNGRQIKNVHSIATKLASRSGDKTLKTEDILAAADTLQNYVPTATL</sequence>
<dbReference type="CDD" id="cd19481">
    <property type="entry name" value="RecA-like_protease"/>
    <property type="match status" value="1"/>
</dbReference>
<proteinExistence type="predicted"/>
<dbReference type="SUPFAM" id="SSF52540">
    <property type="entry name" value="P-loop containing nucleoside triphosphate hydrolases"/>
    <property type="match status" value="1"/>
</dbReference>
<gene>
    <name evidence="3" type="ORF">B9Z65_1951</name>
</gene>
<evidence type="ECO:0000259" key="2">
    <source>
        <dbReference type="SMART" id="SM00382"/>
    </source>
</evidence>
<dbReference type="SMART" id="SM00382">
    <property type="entry name" value="AAA"/>
    <property type="match status" value="1"/>
</dbReference>
<accession>A0A2P7YLC0</accession>
<dbReference type="InterPro" id="IPR003593">
    <property type="entry name" value="AAA+_ATPase"/>
</dbReference>
<dbReference type="Pfam" id="PF22942">
    <property type="entry name" value="DUF7025"/>
    <property type="match status" value="1"/>
</dbReference>
<name>A0A2P7YLC0_9PEZI</name>
<keyword evidence="4" id="KW-1185">Reference proteome</keyword>
<dbReference type="InterPro" id="IPR054289">
    <property type="entry name" value="DUF7025"/>
</dbReference>
<dbReference type="InterPro" id="IPR027417">
    <property type="entry name" value="P-loop_NTPase"/>
</dbReference>
<evidence type="ECO:0000256" key="1">
    <source>
        <dbReference type="SAM" id="MobiDB-lite"/>
    </source>
</evidence>
<evidence type="ECO:0000313" key="4">
    <source>
        <dbReference type="Proteomes" id="UP000243723"/>
    </source>
</evidence>
<dbReference type="OrthoDB" id="10042665at2759"/>
<dbReference type="Gene3D" id="3.40.50.300">
    <property type="entry name" value="P-loop containing nucleotide triphosphate hydrolases"/>
    <property type="match status" value="1"/>
</dbReference>
<dbReference type="EMBL" id="NHZQ01000419">
    <property type="protein sequence ID" value="PSK36768.1"/>
    <property type="molecule type" value="Genomic_DNA"/>
</dbReference>
<dbReference type="Pfam" id="PF00004">
    <property type="entry name" value="AAA"/>
    <property type="match status" value="1"/>
</dbReference>
<evidence type="ECO:0000313" key="3">
    <source>
        <dbReference type="EMBL" id="PSK36768.1"/>
    </source>
</evidence>
<dbReference type="PANTHER" id="PTHR46411:SF2">
    <property type="entry name" value="AAA+ ATPASE DOMAIN-CONTAINING PROTEIN"/>
    <property type="match status" value="1"/>
</dbReference>
<dbReference type="AlphaFoldDB" id="A0A2P7YLC0"/>
<dbReference type="Pfam" id="PF23232">
    <property type="entry name" value="AAA_lid_13"/>
    <property type="match status" value="1"/>
</dbReference>
<dbReference type="PANTHER" id="PTHR46411">
    <property type="entry name" value="FAMILY ATPASE, PUTATIVE-RELATED"/>
    <property type="match status" value="1"/>
</dbReference>
<dbReference type="InterPro" id="IPR003959">
    <property type="entry name" value="ATPase_AAA_core"/>
</dbReference>
<dbReference type="STRING" id="40998.A0A2P7YLC0"/>
<dbReference type="Proteomes" id="UP000243723">
    <property type="component" value="Unassembled WGS sequence"/>
</dbReference>